<dbReference type="InterPro" id="IPR011992">
    <property type="entry name" value="EF-hand-dom_pair"/>
</dbReference>
<comment type="caution">
    <text evidence="2">The sequence shown here is derived from an EMBL/GenBank/DDBJ whole genome shotgun (WGS) entry which is preliminary data.</text>
</comment>
<reference evidence="2 3" key="1">
    <citation type="submission" date="2019-06" db="EMBL/GenBank/DDBJ databases">
        <title>Discovery of a novel chromosome fission-fusion reversal in muntjac.</title>
        <authorList>
            <person name="Mudd A.B."/>
            <person name="Bredeson J.V."/>
            <person name="Baum R."/>
            <person name="Hockemeyer D."/>
            <person name="Rokhsar D.S."/>
        </authorList>
    </citation>
    <scope>NUCLEOTIDE SEQUENCE [LARGE SCALE GENOMIC DNA]</scope>
    <source>
        <strain evidence="2">UTSW_UCB_Mm</strain>
        <tissue evidence="2">Fibroblast cell line</tissue>
    </source>
</reference>
<name>A0A5N3VUZ5_MUNMU</name>
<sequence>MKAAWQRPAKETEELWEAPGCPRSWQNMIAMWALEFEPKKEEIKKMIAETDKERIGTISFEEFFAIMKILKAFKLLDDDETASISLNNIERADHYGDGEINKEEFLKMMQKTTLY</sequence>
<protein>
    <recommendedName>
        <fullName evidence="1">EF-hand domain-containing protein</fullName>
    </recommendedName>
</protein>
<dbReference type="SUPFAM" id="SSF47473">
    <property type="entry name" value="EF-hand"/>
    <property type="match status" value="1"/>
</dbReference>
<feature type="domain" description="EF-hand" evidence="1">
    <location>
        <begin position="96"/>
        <end position="115"/>
    </location>
</feature>
<dbReference type="AlphaFoldDB" id="A0A5N3VUZ5"/>
<feature type="domain" description="EF-hand" evidence="1">
    <location>
        <begin position="38"/>
        <end position="73"/>
    </location>
</feature>
<organism evidence="2 3">
    <name type="scientific">Muntiacus muntjak</name>
    <name type="common">Barking deer</name>
    <name type="synonym">Indian muntjac</name>
    <dbReference type="NCBI Taxonomy" id="9888"/>
    <lineage>
        <taxon>Eukaryota</taxon>
        <taxon>Metazoa</taxon>
        <taxon>Chordata</taxon>
        <taxon>Craniata</taxon>
        <taxon>Vertebrata</taxon>
        <taxon>Euteleostomi</taxon>
        <taxon>Mammalia</taxon>
        <taxon>Eutheria</taxon>
        <taxon>Laurasiatheria</taxon>
        <taxon>Artiodactyla</taxon>
        <taxon>Ruminantia</taxon>
        <taxon>Pecora</taxon>
        <taxon>Cervidae</taxon>
        <taxon>Muntiacinae</taxon>
        <taxon>Muntiacus</taxon>
    </lineage>
</organism>
<dbReference type="EMBL" id="VCEA01000002">
    <property type="protein sequence ID" value="KAB0353091.1"/>
    <property type="molecule type" value="Genomic_DNA"/>
</dbReference>
<keyword evidence="3" id="KW-1185">Reference proteome</keyword>
<accession>A0A5N3VUZ5</accession>
<dbReference type="Gene3D" id="1.10.238.10">
    <property type="entry name" value="EF-hand"/>
    <property type="match status" value="1"/>
</dbReference>
<gene>
    <name evidence="2" type="ORF">FD754_017948</name>
</gene>
<dbReference type="PROSITE" id="PS50222">
    <property type="entry name" value="EF_HAND_2"/>
    <property type="match status" value="2"/>
</dbReference>
<dbReference type="SMART" id="SM00054">
    <property type="entry name" value="EFh"/>
    <property type="match status" value="2"/>
</dbReference>
<evidence type="ECO:0000313" key="2">
    <source>
        <dbReference type="EMBL" id="KAB0353091.1"/>
    </source>
</evidence>
<dbReference type="CDD" id="cd00051">
    <property type="entry name" value="EFh"/>
    <property type="match status" value="1"/>
</dbReference>
<dbReference type="GO" id="GO:0005509">
    <property type="term" value="F:calcium ion binding"/>
    <property type="evidence" value="ECO:0007669"/>
    <property type="project" value="InterPro"/>
</dbReference>
<dbReference type="Proteomes" id="UP000326458">
    <property type="component" value="Unassembled WGS sequence"/>
</dbReference>
<dbReference type="InterPro" id="IPR002048">
    <property type="entry name" value="EF_hand_dom"/>
</dbReference>
<proteinExistence type="predicted"/>
<evidence type="ECO:0000313" key="3">
    <source>
        <dbReference type="Proteomes" id="UP000326458"/>
    </source>
</evidence>
<evidence type="ECO:0000259" key="1">
    <source>
        <dbReference type="PROSITE" id="PS50222"/>
    </source>
</evidence>